<dbReference type="InterPro" id="IPR001387">
    <property type="entry name" value="Cro/C1-type_HTH"/>
</dbReference>
<evidence type="ECO:0000313" key="5">
    <source>
        <dbReference type="Proteomes" id="UP001566204"/>
    </source>
</evidence>
<reference evidence="2 5" key="2">
    <citation type="submission" date="2024-06" db="EMBL/GenBank/DDBJ databases">
        <title>Soil Sphingobacterium thalpophilum.</title>
        <authorList>
            <person name="Yang J."/>
            <person name="Li J."/>
        </authorList>
    </citation>
    <scope>NUCLEOTIDE SEQUENCE [LARGE SCALE GENOMIC DNA]</scope>
    <source>
        <strain evidence="2 5">22g91tb</strain>
    </source>
</reference>
<dbReference type="Proteomes" id="UP001566204">
    <property type="component" value="Unassembled WGS sequence"/>
</dbReference>
<dbReference type="AlphaFoldDB" id="A0A4U9VTR0"/>
<dbReference type="SUPFAM" id="SSF47413">
    <property type="entry name" value="lambda repressor-like DNA-binding domains"/>
    <property type="match status" value="1"/>
</dbReference>
<gene>
    <name evidence="2" type="ORF">ABTW24_16800</name>
    <name evidence="3" type="ORF">NCTC11429_03858</name>
</gene>
<dbReference type="Pfam" id="PF13443">
    <property type="entry name" value="HTH_26"/>
    <property type="match status" value="1"/>
</dbReference>
<dbReference type="GO" id="GO:0003677">
    <property type="term" value="F:DNA binding"/>
    <property type="evidence" value="ECO:0007669"/>
    <property type="project" value="InterPro"/>
</dbReference>
<evidence type="ECO:0000313" key="4">
    <source>
        <dbReference type="Proteomes" id="UP000308196"/>
    </source>
</evidence>
<dbReference type="InterPro" id="IPR010982">
    <property type="entry name" value="Lambda_DNA-bd_dom_sf"/>
</dbReference>
<feature type="domain" description="HTH cro/C1-type" evidence="1">
    <location>
        <begin position="100"/>
        <end position="146"/>
    </location>
</feature>
<name>A0A4U9VTR0_9SPHI</name>
<dbReference type="Proteomes" id="UP000308196">
    <property type="component" value="Chromosome"/>
</dbReference>
<evidence type="ECO:0000313" key="3">
    <source>
        <dbReference type="EMBL" id="VTR49319.1"/>
    </source>
</evidence>
<dbReference type="EMBL" id="JBEOQB010000004">
    <property type="protein sequence ID" value="MEZ0453257.1"/>
    <property type="molecule type" value="Genomic_DNA"/>
</dbReference>
<dbReference type="STRING" id="1123265.GCA_000686625_04294"/>
<accession>A0A4U9VTR0</accession>
<proteinExistence type="predicted"/>
<dbReference type="RefSeq" id="WP_028070924.1">
    <property type="nucleotide sequence ID" value="NZ_CP141191.1"/>
</dbReference>
<evidence type="ECO:0000259" key="1">
    <source>
        <dbReference type="Pfam" id="PF13443"/>
    </source>
</evidence>
<protein>
    <submittedName>
        <fullName evidence="2">Helix-turn-helix transcriptional regulator</fullName>
    </submittedName>
</protein>
<sequence>MDWKENLAKIINDSDFSDREIHAWTNISTSVISNMSNQKHESFKAEQFIRLKLLLNKNYEDFVYEIFGKEHFSEVIKIEKHASLTPIGRILTDKYRLEVVSKKELCKATGISSHRITYILENEDETIKIDELTKIELALGLTVGTISSKRFSNIKLNSRKQYETILKKLRDV</sequence>
<dbReference type="KEGG" id="stha:NCTC11429_03858"/>
<evidence type="ECO:0000313" key="2">
    <source>
        <dbReference type="EMBL" id="MEZ0453257.1"/>
    </source>
</evidence>
<organism evidence="3 4">
    <name type="scientific">Sphingobacterium thalpophilum</name>
    <dbReference type="NCBI Taxonomy" id="259"/>
    <lineage>
        <taxon>Bacteria</taxon>
        <taxon>Pseudomonadati</taxon>
        <taxon>Bacteroidota</taxon>
        <taxon>Sphingobacteriia</taxon>
        <taxon>Sphingobacteriales</taxon>
        <taxon>Sphingobacteriaceae</taxon>
        <taxon>Sphingobacterium</taxon>
    </lineage>
</organism>
<keyword evidence="5" id="KW-1185">Reference proteome</keyword>
<dbReference type="GeneID" id="78464489"/>
<dbReference type="EMBL" id="LR590484">
    <property type="protein sequence ID" value="VTR49319.1"/>
    <property type="molecule type" value="Genomic_DNA"/>
</dbReference>
<reference evidence="3 4" key="1">
    <citation type="submission" date="2019-05" db="EMBL/GenBank/DDBJ databases">
        <authorList>
            <consortium name="Pathogen Informatics"/>
        </authorList>
    </citation>
    <scope>NUCLEOTIDE SEQUENCE [LARGE SCALE GENOMIC DNA]</scope>
    <source>
        <strain evidence="3 4">NCTC11429</strain>
    </source>
</reference>